<sequence length="213" mass="24176">MLNIKQILKVFEVASGLQINMEKSAITFSRNTLTELKIELANILGVEVVDKHTKYLGLPSTLGRSKRAVFEELKRDSGKNRTVGLLRSFHKLDMRDLEGMMVIFFWQDGGQAKIHWVAWHKICRRRSYSPSYTWRSILQTRDLFAADLRWSIGNGETVSIMGVPWIPRPLSFQIICPPLSLGGHTKVAELLDEKAGMRSESGKSALRLTTTVF</sequence>
<protein>
    <submittedName>
        <fullName evidence="1">Uncharacterized protein</fullName>
    </submittedName>
</protein>
<accession>A0AAW2XBY7</accession>
<dbReference type="PANTHER" id="PTHR33116:SF86">
    <property type="entry name" value="REVERSE TRANSCRIPTASE DOMAIN-CONTAINING PROTEIN"/>
    <property type="match status" value="1"/>
</dbReference>
<reference evidence="1" key="1">
    <citation type="submission" date="2020-06" db="EMBL/GenBank/DDBJ databases">
        <authorList>
            <person name="Li T."/>
            <person name="Hu X."/>
            <person name="Zhang T."/>
            <person name="Song X."/>
            <person name="Zhang H."/>
            <person name="Dai N."/>
            <person name="Sheng W."/>
            <person name="Hou X."/>
            <person name="Wei L."/>
        </authorList>
    </citation>
    <scope>NUCLEOTIDE SEQUENCE</scope>
    <source>
        <strain evidence="1">KEN1</strain>
        <tissue evidence="1">Leaf</tissue>
    </source>
</reference>
<reference evidence="1" key="2">
    <citation type="journal article" date="2024" name="Plant">
        <title>Genomic evolution and insights into agronomic trait innovations of Sesamum species.</title>
        <authorList>
            <person name="Miao H."/>
            <person name="Wang L."/>
            <person name="Qu L."/>
            <person name="Liu H."/>
            <person name="Sun Y."/>
            <person name="Le M."/>
            <person name="Wang Q."/>
            <person name="Wei S."/>
            <person name="Zheng Y."/>
            <person name="Lin W."/>
            <person name="Duan Y."/>
            <person name="Cao H."/>
            <person name="Xiong S."/>
            <person name="Wang X."/>
            <person name="Wei L."/>
            <person name="Li C."/>
            <person name="Ma Q."/>
            <person name="Ju M."/>
            <person name="Zhao R."/>
            <person name="Li G."/>
            <person name="Mu C."/>
            <person name="Tian Q."/>
            <person name="Mei H."/>
            <person name="Zhang T."/>
            <person name="Gao T."/>
            <person name="Zhang H."/>
        </authorList>
    </citation>
    <scope>NUCLEOTIDE SEQUENCE</scope>
    <source>
        <strain evidence="1">KEN1</strain>
    </source>
</reference>
<gene>
    <name evidence="1" type="ORF">Slati_1107900</name>
</gene>
<name>A0AAW2XBY7_9LAMI</name>
<evidence type="ECO:0000313" key="1">
    <source>
        <dbReference type="EMBL" id="KAL0451298.1"/>
    </source>
</evidence>
<dbReference type="EMBL" id="JACGWN010000004">
    <property type="protein sequence ID" value="KAL0451298.1"/>
    <property type="molecule type" value="Genomic_DNA"/>
</dbReference>
<dbReference type="PANTHER" id="PTHR33116">
    <property type="entry name" value="REVERSE TRANSCRIPTASE ZINC-BINDING DOMAIN-CONTAINING PROTEIN-RELATED-RELATED"/>
    <property type="match status" value="1"/>
</dbReference>
<organism evidence="1">
    <name type="scientific">Sesamum latifolium</name>
    <dbReference type="NCBI Taxonomy" id="2727402"/>
    <lineage>
        <taxon>Eukaryota</taxon>
        <taxon>Viridiplantae</taxon>
        <taxon>Streptophyta</taxon>
        <taxon>Embryophyta</taxon>
        <taxon>Tracheophyta</taxon>
        <taxon>Spermatophyta</taxon>
        <taxon>Magnoliopsida</taxon>
        <taxon>eudicotyledons</taxon>
        <taxon>Gunneridae</taxon>
        <taxon>Pentapetalae</taxon>
        <taxon>asterids</taxon>
        <taxon>lamiids</taxon>
        <taxon>Lamiales</taxon>
        <taxon>Pedaliaceae</taxon>
        <taxon>Sesamum</taxon>
    </lineage>
</organism>
<comment type="caution">
    <text evidence="1">The sequence shown here is derived from an EMBL/GenBank/DDBJ whole genome shotgun (WGS) entry which is preliminary data.</text>
</comment>
<dbReference type="AlphaFoldDB" id="A0AAW2XBY7"/>
<proteinExistence type="predicted"/>